<evidence type="ECO:0000313" key="1">
    <source>
        <dbReference type="EMBL" id="GBM54310.1"/>
    </source>
</evidence>
<gene>
    <name evidence="1" type="ORF">AVEN_234131_1</name>
</gene>
<accession>A0A4Y2GL38</accession>
<dbReference type="EMBL" id="BGPR01001452">
    <property type="protein sequence ID" value="GBM54310.1"/>
    <property type="molecule type" value="Genomic_DNA"/>
</dbReference>
<dbReference type="OrthoDB" id="6467831at2759"/>
<comment type="caution">
    <text evidence="1">The sequence shown here is derived from an EMBL/GenBank/DDBJ whole genome shotgun (WGS) entry which is preliminary data.</text>
</comment>
<dbReference type="Proteomes" id="UP000499080">
    <property type="component" value="Unassembled WGS sequence"/>
</dbReference>
<evidence type="ECO:0000313" key="2">
    <source>
        <dbReference type="Proteomes" id="UP000499080"/>
    </source>
</evidence>
<dbReference type="AlphaFoldDB" id="A0A4Y2GL38"/>
<proteinExistence type="predicted"/>
<reference evidence="1 2" key="1">
    <citation type="journal article" date="2019" name="Sci. Rep.">
        <title>Orb-weaving spider Araneus ventricosus genome elucidates the spidroin gene catalogue.</title>
        <authorList>
            <person name="Kono N."/>
            <person name="Nakamura H."/>
            <person name="Ohtoshi R."/>
            <person name="Moran D.A.P."/>
            <person name="Shinohara A."/>
            <person name="Yoshida Y."/>
            <person name="Fujiwara M."/>
            <person name="Mori M."/>
            <person name="Tomita M."/>
            <person name="Arakawa K."/>
        </authorList>
    </citation>
    <scope>NUCLEOTIDE SEQUENCE [LARGE SCALE GENOMIC DNA]</scope>
</reference>
<sequence>MQFIQNWDGQLSVKKLGSIPVMDSEQTVLSLYVNSASLRELGDIESLGIPIKNVSKRKAIVEQLKEFHEKLTVLPDGRYEVKSPWKLDSRTNLTDNKELALQRQESAILRARNKGMTCFLFVLCILILCFVNDCNNSVSKSYKLAYWQRMCYDISAVLLRYSECHTTSWRYRVNIVGQIRLVG</sequence>
<keyword evidence="2" id="KW-1185">Reference proteome</keyword>
<name>A0A4Y2GL38_ARAVE</name>
<organism evidence="1 2">
    <name type="scientific">Araneus ventricosus</name>
    <name type="common">Orbweaver spider</name>
    <name type="synonym">Epeira ventricosa</name>
    <dbReference type="NCBI Taxonomy" id="182803"/>
    <lineage>
        <taxon>Eukaryota</taxon>
        <taxon>Metazoa</taxon>
        <taxon>Ecdysozoa</taxon>
        <taxon>Arthropoda</taxon>
        <taxon>Chelicerata</taxon>
        <taxon>Arachnida</taxon>
        <taxon>Araneae</taxon>
        <taxon>Araneomorphae</taxon>
        <taxon>Entelegynae</taxon>
        <taxon>Araneoidea</taxon>
        <taxon>Araneidae</taxon>
        <taxon>Araneus</taxon>
    </lineage>
</organism>
<protein>
    <submittedName>
        <fullName evidence="1">Uncharacterized protein</fullName>
    </submittedName>
</protein>